<dbReference type="AlphaFoldDB" id="A0A8J3BR76"/>
<evidence type="ECO:0008006" key="4">
    <source>
        <dbReference type="Google" id="ProtNLM"/>
    </source>
</evidence>
<dbReference type="EMBL" id="BMQC01000030">
    <property type="protein sequence ID" value="GGK44110.1"/>
    <property type="molecule type" value="Genomic_DNA"/>
</dbReference>
<proteinExistence type="predicted"/>
<name>A0A8J3BR76_9ACTN</name>
<evidence type="ECO:0000313" key="2">
    <source>
        <dbReference type="EMBL" id="GGK44110.1"/>
    </source>
</evidence>
<feature type="signal peptide" evidence="1">
    <location>
        <begin position="1"/>
        <end position="26"/>
    </location>
</feature>
<evidence type="ECO:0000256" key="1">
    <source>
        <dbReference type="SAM" id="SignalP"/>
    </source>
</evidence>
<keyword evidence="1" id="KW-0732">Signal</keyword>
<keyword evidence="3" id="KW-1185">Reference proteome</keyword>
<evidence type="ECO:0000313" key="3">
    <source>
        <dbReference type="Proteomes" id="UP000662200"/>
    </source>
</evidence>
<reference evidence="2" key="1">
    <citation type="journal article" date="2014" name="Int. J. Syst. Evol. Microbiol.">
        <title>Complete genome sequence of Corynebacterium casei LMG S-19264T (=DSM 44701T), isolated from a smear-ripened cheese.</title>
        <authorList>
            <consortium name="US DOE Joint Genome Institute (JGI-PGF)"/>
            <person name="Walter F."/>
            <person name="Albersmeier A."/>
            <person name="Kalinowski J."/>
            <person name="Ruckert C."/>
        </authorList>
    </citation>
    <scope>NUCLEOTIDE SEQUENCE</scope>
    <source>
        <strain evidence="2">JCM 3091</strain>
    </source>
</reference>
<feature type="chain" id="PRO_5035166695" description="Peptidase inhibitor family I36" evidence="1">
    <location>
        <begin position="27"/>
        <end position="123"/>
    </location>
</feature>
<dbReference type="Pfam" id="PF03995">
    <property type="entry name" value="Inhibitor_I36"/>
    <property type="match status" value="1"/>
</dbReference>
<organism evidence="2 3">
    <name type="scientific">Pilimelia terevasa</name>
    <dbReference type="NCBI Taxonomy" id="53372"/>
    <lineage>
        <taxon>Bacteria</taxon>
        <taxon>Bacillati</taxon>
        <taxon>Actinomycetota</taxon>
        <taxon>Actinomycetes</taxon>
        <taxon>Micromonosporales</taxon>
        <taxon>Micromonosporaceae</taxon>
        <taxon>Pilimelia</taxon>
    </lineage>
</organism>
<dbReference type="RefSeq" id="WP_189116026.1">
    <property type="nucleotide sequence ID" value="NZ_BMQC01000030.1"/>
</dbReference>
<sequence length="123" mass="13207">MKRVTKMTVGASALLALLAPAVPANAADSALGWDCPEGKSCYYDGHEGTGRFWVAPSCGSFDLGRMNPPQNDKLNSVRNRGSGKVHMYNWIGSWDEIGAVNPGGWLNLPQSVSNIVDRVVIDC</sequence>
<protein>
    <recommendedName>
        <fullName evidence="4">Peptidase inhibitor family I36</fullName>
    </recommendedName>
</protein>
<comment type="caution">
    <text evidence="2">The sequence shown here is derived from an EMBL/GenBank/DDBJ whole genome shotgun (WGS) entry which is preliminary data.</text>
</comment>
<gene>
    <name evidence="2" type="ORF">GCM10010124_41160</name>
</gene>
<reference evidence="2" key="2">
    <citation type="submission" date="2020-09" db="EMBL/GenBank/DDBJ databases">
        <authorList>
            <person name="Sun Q."/>
            <person name="Ohkuma M."/>
        </authorList>
    </citation>
    <scope>NUCLEOTIDE SEQUENCE</scope>
    <source>
        <strain evidence="2">JCM 3091</strain>
    </source>
</reference>
<dbReference type="Proteomes" id="UP000662200">
    <property type="component" value="Unassembled WGS sequence"/>
</dbReference>
<accession>A0A8J3BR76</accession>